<evidence type="ECO:0000256" key="7">
    <source>
        <dbReference type="ARBA" id="ARBA00023065"/>
    </source>
</evidence>
<dbReference type="InterPro" id="IPR002528">
    <property type="entry name" value="MATE_fam"/>
</dbReference>
<gene>
    <name evidence="11" type="primary">norM</name>
    <name evidence="11" type="ORF">SCFA_510018</name>
</gene>
<feature type="transmembrane region" description="Helical" evidence="10">
    <location>
        <begin position="426"/>
        <end position="445"/>
    </location>
</feature>
<evidence type="ECO:0000256" key="1">
    <source>
        <dbReference type="ARBA" id="ARBA00004651"/>
    </source>
</evidence>
<dbReference type="EMBL" id="CAADRM010000116">
    <property type="protein sequence ID" value="VFU16148.1"/>
    <property type="molecule type" value="Genomic_DNA"/>
</dbReference>
<evidence type="ECO:0000256" key="10">
    <source>
        <dbReference type="SAM" id="Phobius"/>
    </source>
</evidence>
<feature type="transmembrane region" description="Helical" evidence="10">
    <location>
        <begin position="358"/>
        <end position="382"/>
    </location>
</feature>
<dbReference type="InterPro" id="IPR048279">
    <property type="entry name" value="MdtK-like"/>
</dbReference>
<comment type="subcellular location">
    <subcellularLocation>
        <location evidence="1">Cell membrane</location>
        <topology evidence="1">Multi-pass membrane protein</topology>
    </subcellularLocation>
</comment>
<feature type="transmembrane region" description="Helical" evidence="10">
    <location>
        <begin position="317"/>
        <end position="338"/>
    </location>
</feature>
<keyword evidence="5 10" id="KW-0812">Transmembrane</keyword>
<evidence type="ECO:0000256" key="4">
    <source>
        <dbReference type="ARBA" id="ARBA00022475"/>
    </source>
</evidence>
<evidence type="ECO:0000256" key="3">
    <source>
        <dbReference type="ARBA" id="ARBA00022449"/>
    </source>
</evidence>
<keyword evidence="2" id="KW-0813">Transport</keyword>
<evidence type="ECO:0000256" key="2">
    <source>
        <dbReference type="ARBA" id="ARBA00022448"/>
    </source>
</evidence>
<keyword evidence="8 10" id="KW-0472">Membrane</keyword>
<reference evidence="11" key="1">
    <citation type="submission" date="2019-03" db="EMBL/GenBank/DDBJ databases">
        <authorList>
            <person name="Hao L."/>
        </authorList>
    </citation>
    <scope>NUCLEOTIDE SEQUENCE</scope>
</reference>
<evidence type="ECO:0000256" key="5">
    <source>
        <dbReference type="ARBA" id="ARBA00022692"/>
    </source>
</evidence>
<keyword evidence="3" id="KW-0050">Antiport</keyword>
<dbReference type="Pfam" id="PF01554">
    <property type="entry name" value="MatE"/>
    <property type="match status" value="2"/>
</dbReference>
<organism evidence="11">
    <name type="scientific">anaerobic digester metagenome</name>
    <dbReference type="NCBI Taxonomy" id="1263854"/>
    <lineage>
        <taxon>unclassified sequences</taxon>
        <taxon>metagenomes</taxon>
        <taxon>ecological metagenomes</taxon>
    </lineage>
</organism>
<dbReference type="GO" id="GO:0006811">
    <property type="term" value="P:monoatomic ion transport"/>
    <property type="evidence" value="ECO:0007669"/>
    <property type="project" value="UniProtKB-KW"/>
</dbReference>
<feature type="transmembrane region" description="Helical" evidence="10">
    <location>
        <begin position="240"/>
        <end position="265"/>
    </location>
</feature>
<keyword evidence="7" id="KW-0406">Ion transport</keyword>
<evidence type="ECO:0000313" key="11">
    <source>
        <dbReference type="EMBL" id="VFU16148.1"/>
    </source>
</evidence>
<feature type="transmembrane region" description="Helical" evidence="10">
    <location>
        <begin position="285"/>
        <end position="305"/>
    </location>
</feature>
<dbReference type="AlphaFoldDB" id="A0A485M3M3"/>
<feature type="transmembrane region" description="Helical" evidence="10">
    <location>
        <begin position="133"/>
        <end position="154"/>
    </location>
</feature>
<dbReference type="NCBIfam" id="TIGR00797">
    <property type="entry name" value="matE"/>
    <property type="match status" value="1"/>
</dbReference>
<sequence length="478" mass="52712">MIRERWSGPGGFREVLGIALPLVVSSGSWSVQHFVDRMFLTWYSPETIAAAMPAGMLSFTIISIFIGTASYVSTFVAQYFGAERYTRVGSALWQGIYVSLIGGLVVALTIPFADSIFSMIGHPEGIRDDEVVYFQYLNLGAAPIIAAAALSAFFSGLGRTWIVMWVNVAMTVINIVFDYILIFGHFGFPEMGIKGAAIATVIAEIFNFAAYFVIIIRPSYNGRFHTLRGWKPDRVLFARLVRFGVPAGVQFFLDMLGFTAFIMIMGRLGTISLAATNIAFNINTIAFMPMIGFGIAISVLVGQYLGRGRPDIAQRSVYSGFFMTFTYMSSIALMYVLVPELFIAPFAARSDPEHFARIHELALVLLRFVAVYSVFDTLNIIFASAIKGAGDTRFVMYMIVLTSALVLVVPSYTAIVVLGYGIMAGWTFASLYVVALGFVFLFRFLGGKWKTMRVIEEQAPVTVICPERPECPAIELES</sequence>
<proteinExistence type="predicted"/>
<evidence type="ECO:0000256" key="9">
    <source>
        <dbReference type="ARBA" id="ARBA00031636"/>
    </source>
</evidence>
<dbReference type="GO" id="GO:0015297">
    <property type="term" value="F:antiporter activity"/>
    <property type="evidence" value="ECO:0007669"/>
    <property type="project" value="UniProtKB-KW"/>
</dbReference>
<feature type="transmembrane region" description="Helical" evidence="10">
    <location>
        <begin position="54"/>
        <end position="80"/>
    </location>
</feature>
<dbReference type="PIRSF" id="PIRSF006603">
    <property type="entry name" value="DinF"/>
    <property type="match status" value="1"/>
</dbReference>
<dbReference type="PANTHER" id="PTHR43298:SF2">
    <property type="entry name" value="FMN_FAD EXPORTER YEEO-RELATED"/>
    <property type="match status" value="1"/>
</dbReference>
<dbReference type="GO" id="GO:0005886">
    <property type="term" value="C:plasma membrane"/>
    <property type="evidence" value="ECO:0007669"/>
    <property type="project" value="UniProtKB-SubCell"/>
</dbReference>
<dbReference type="CDD" id="cd13133">
    <property type="entry name" value="MATE_like_7"/>
    <property type="match status" value="1"/>
</dbReference>
<dbReference type="GO" id="GO:0042910">
    <property type="term" value="F:xenobiotic transmembrane transporter activity"/>
    <property type="evidence" value="ECO:0007669"/>
    <property type="project" value="InterPro"/>
</dbReference>
<keyword evidence="6 10" id="KW-1133">Transmembrane helix</keyword>
<dbReference type="PANTHER" id="PTHR43298">
    <property type="entry name" value="MULTIDRUG RESISTANCE PROTEIN NORM-RELATED"/>
    <property type="match status" value="1"/>
</dbReference>
<name>A0A485M3M3_9ZZZZ</name>
<evidence type="ECO:0000256" key="8">
    <source>
        <dbReference type="ARBA" id="ARBA00023136"/>
    </source>
</evidence>
<evidence type="ECO:0000256" key="6">
    <source>
        <dbReference type="ARBA" id="ARBA00022989"/>
    </source>
</evidence>
<feature type="transmembrane region" description="Helical" evidence="10">
    <location>
        <begin position="394"/>
        <end position="420"/>
    </location>
</feature>
<feature type="transmembrane region" description="Helical" evidence="10">
    <location>
        <begin position="161"/>
        <end position="184"/>
    </location>
</feature>
<keyword evidence="4" id="KW-1003">Cell membrane</keyword>
<feature type="transmembrane region" description="Helical" evidence="10">
    <location>
        <begin position="196"/>
        <end position="220"/>
    </location>
</feature>
<protein>
    <recommendedName>
        <fullName evidence="9">Multidrug-efflux transporter</fullName>
    </recommendedName>
</protein>
<accession>A0A485M3M3</accession>
<feature type="transmembrane region" description="Helical" evidence="10">
    <location>
        <begin position="92"/>
        <end position="113"/>
    </location>
</feature>
<dbReference type="InterPro" id="IPR050222">
    <property type="entry name" value="MATE_MdtK"/>
</dbReference>